<dbReference type="RefSeq" id="XP_045953487.1">
    <property type="nucleotide sequence ID" value="XM_046100775.1"/>
</dbReference>
<dbReference type="InterPro" id="IPR010730">
    <property type="entry name" value="HET"/>
</dbReference>
<dbReference type="AlphaFoldDB" id="A0A9P8RJ42"/>
<organism evidence="2 3">
    <name type="scientific">Truncatella angustata</name>
    <dbReference type="NCBI Taxonomy" id="152316"/>
    <lineage>
        <taxon>Eukaryota</taxon>
        <taxon>Fungi</taxon>
        <taxon>Dikarya</taxon>
        <taxon>Ascomycota</taxon>
        <taxon>Pezizomycotina</taxon>
        <taxon>Sordariomycetes</taxon>
        <taxon>Xylariomycetidae</taxon>
        <taxon>Amphisphaeriales</taxon>
        <taxon>Sporocadaceae</taxon>
        <taxon>Truncatella</taxon>
    </lineage>
</organism>
<protein>
    <recommendedName>
        <fullName evidence="1">Heterokaryon incompatibility domain-containing protein</fullName>
    </recommendedName>
</protein>
<feature type="domain" description="Heterokaryon incompatibility" evidence="1">
    <location>
        <begin position="3"/>
        <end position="101"/>
    </location>
</feature>
<evidence type="ECO:0000313" key="2">
    <source>
        <dbReference type="EMBL" id="KAH6646973.1"/>
    </source>
</evidence>
<dbReference type="PANTHER" id="PTHR33112">
    <property type="entry name" value="DOMAIN PROTEIN, PUTATIVE-RELATED"/>
    <property type="match status" value="1"/>
</dbReference>
<comment type="caution">
    <text evidence="2">The sequence shown here is derived from an EMBL/GenBank/DDBJ whole genome shotgun (WGS) entry which is preliminary data.</text>
</comment>
<sequence length="324" mass="36444">MIEYYYVDALCINQSPNPTPAQMKEKTKQLDMMSSIYSCVTVTIIALTGKYVDAGLPGISTARLAQLKENINGCIVFTSPQHLTLEMQTATYSSRSSTLQEDLLSRRRLIFTQSVVVFNCSVGDVDEGMDITTLPREPFLQHPIQSTVHKIYSPHPARTTKAKQPIENADLEEQMSLFNKQLSSYTSHRMTNESDSLNAFRGVISALGRQLFPKGFVHGIPLSSHTFALGWMHSRDVSPRRRPQFPTWSWTGWEGKVMYPGKLLDTANALDENQVGVEGWSVIIDIRTEPFSELFVPRQNESLLPLKKETLGTTIPYRQVIATV</sequence>
<reference evidence="2" key="1">
    <citation type="journal article" date="2021" name="Nat. Commun.">
        <title>Genetic determinants of endophytism in the Arabidopsis root mycobiome.</title>
        <authorList>
            <person name="Mesny F."/>
            <person name="Miyauchi S."/>
            <person name="Thiergart T."/>
            <person name="Pickel B."/>
            <person name="Atanasova L."/>
            <person name="Karlsson M."/>
            <person name="Huettel B."/>
            <person name="Barry K.W."/>
            <person name="Haridas S."/>
            <person name="Chen C."/>
            <person name="Bauer D."/>
            <person name="Andreopoulos W."/>
            <person name="Pangilinan J."/>
            <person name="LaButti K."/>
            <person name="Riley R."/>
            <person name="Lipzen A."/>
            <person name="Clum A."/>
            <person name="Drula E."/>
            <person name="Henrissat B."/>
            <person name="Kohler A."/>
            <person name="Grigoriev I.V."/>
            <person name="Martin F.M."/>
            <person name="Hacquard S."/>
        </authorList>
    </citation>
    <scope>NUCLEOTIDE SEQUENCE</scope>
    <source>
        <strain evidence="2">MPI-SDFR-AT-0073</strain>
    </source>
</reference>
<keyword evidence="3" id="KW-1185">Reference proteome</keyword>
<dbReference type="EMBL" id="JAGPXC010000009">
    <property type="protein sequence ID" value="KAH6646973.1"/>
    <property type="molecule type" value="Genomic_DNA"/>
</dbReference>
<proteinExistence type="predicted"/>
<accession>A0A9P8RJ42</accession>
<gene>
    <name evidence="2" type="ORF">BKA67DRAFT_540441</name>
</gene>
<name>A0A9P8RJ42_9PEZI</name>
<dbReference type="PANTHER" id="PTHR33112:SF12">
    <property type="entry name" value="HETEROKARYON INCOMPATIBILITY DOMAIN-CONTAINING PROTEIN"/>
    <property type="match status" value="1"/>
</dbReference>
<dbReference type="Proteomes" id="UP000758603">
    <property type="component" value="Unassembled WGS sequence"/>
</dbReference>
<dbReference type="Pfam" id="PF06985">
    <property type="entry name" value="HET"/>
    <property type="match status" value="1"/>
</dbReference>
<dbReference type="GeneID" id="70129667"/>
<dbReference type="OrthoDB" id="2975793at2759"/>
<evidence type="ECO:0000313" key="3">
    <source>
        <dbReference type="Proteomes" id="UP000758603"/>
    </source>
</evidence>
<evidence type="ECO:0000259" key="1">
    <source>
        <dbReference type="Pfam" id="PF06985"/>
    </source>
</evidence>